<keyword evidence="3" id="KW-0812">Transmembrane</keyword>
<feature type="domain" description="Sulfotransferase" evidence="4">
    <location>
        <begin position="106"/>
        <end position="249"/>
    </location>
</feature>
<dbReference type="Pfam" id="PF00685">
    <property type="entry name" value="Sulfotransfer_1"/>
    <property type="match status" value="2"/>
</dbReference>
<dbReference type="AlphaFoldDB" id="A0AA85IME5"/>
<protein>
    <recommendedName>
        <fullName evidence="4">Sulfotransferase domain-containing protein</fullName>
    </recommendedName>
</protein>
<keyword evidence="3" id="KW-0472">Membrane</keyword>
<dbReference type="Gene3D" id="3.40.50.300">
    <property type="entry name" value="P-loop containing nucleotide triphosphate hydrolases"/>
    <property type="match status" value="1"/>
</dbReference>
<reference evidence="6" key="2">
    <citation type="submission" date="2023-11" db="UniProtKB">
        <authorList>
            <consortium name="WormBaseParasite"/>
        </authorList>
    </citation>
    <scope>IDENTIFICATION</scope>
</reference>
<dbReference type="GO" id="GO:0008146">
    <property type="term" value="F:sulfotransferase activity"/>
    <property type="evidence" value="ECO:0007669"/>
    <property type="project" value="InterPro"/>
</dbReference>
<reference evidence="5" key="1">
    <citation type="submission" date="2022-06" db="EMBL/GenBank/DDBJ databases">
        <authorList>
            <person name="Berger JAMES D."/>
            <person name="Berger JAMES D."/>
        </authorList>
    </citation>
    <scope>NUCLEOTIDE SEQUENCE [LARGE SCALE GENOMIC DNA]</scope>
</reference>
<dbReference type="WBParaSite" id="TREG1_105240.1">
    <property type="protein sequence ID" value="TREG1_105240.1"/>
    <property type="gene ID" value="TREG1_105240"/>
</dbReference>
<evidence type="ECO:0000256" key="3">
    <source>
        <dbReference type="SAM" id="Phobius"/>
    </source>
</evidence>
<organism evidence="5 6">
    <name type="scientific">Trichobilharzia regenti</name>
    <name type="common">Nasal bird schistosome</name>
    <dbReference type="NCBI Taxonomy" id="157069"/>
    <lineage>
        <taxon>Eukaryota</taxon>
        <taxon>Metazoa</taxon>
        <taxon>Spiralia</taxon>
        <taxon>Lophotrochozoa</taxon>
        <taxon>Platyhelminthes</taxon>
        <taxon>Trematoda</taxon>
        <taxon>Digenea</taxon>
        <taxon>Strigeidida</taxon>
        <taxon>Schistosomatoidea</taxon>
        <taxon>Schistosomatidae</taxon>
        <taxon>Trichobilharzia</taxon>
    </lineage>
</organism>
<dbReference type="InterPro" id="IPR000863">
    <property type="entry name" value="Sulfotransferase_dom"/>
</dbReference>
<evidence type="ECO:0000256" key="2">
    <source>
        <dbReference type="ARBA" id="ARBA00022679"/>
    </source>
</evidence>
<evidence type="ECO:0000313" key="5">
    <source>
        <dbReference type="Proteomes" id="UP000050795"/>
    </source>
</evidence>
<evidence type="ECO:0000313" key="6">
    <source>
        <dbReference type="WBParaSite" id="TREG1_105240.1"/>
    </source>
</evidence>
<dbReference type="InterPro" id="IPR027417">
    <property type="entry name" value="P-loop_NTPase"/>
</dbReference>
<name>A0AA85IME5_TRIRE</name>
<feature type="domain" description="Sulfotransferase" evidence="4">
    <location>
        <begin position="295"/>
        <end position="358"/>
    </location>
</feature>
<sequence>MTSILQKLRNAFYQKTKPTTMKLGLLLVSPLVAGSGLLFWYVKYARSKQEADDSFKDPEFTGFTLTHFPVRKPDSISESSGYFVLPKDIAKMAEEAKLKLSGHWHPNDVIVASYPKSGTTWLSEAVFLIVNKLNWVKAYSKNLEERVPYLEYIWPGPSTIARTPAPRVIKTHLPFYLLPEEIQRGECARVIYIVRDPRDVVVSYYHFARCFTPAGYQNLEGLNGFVNRFLNDKLPYSPWCEHVKSYHEAASSKFTDKKPTDALKPKATLKLIEEFIHETWIDDDRSDCLSRPKRLTTSQIAELAEHCSFENMSRNRTTNFEWMKEVGLWSAEGGIRFMRHGQIGDYQTTLTTSQVEQIVHKVNSAGLQWTLAKSLST</sequence>
<evidence type="ECO:0000256" key="1">
    <source>
        <dbReference type="ARBA" id="ARBA00005771"/>
    </source>
</evidence>
<dbReference type="PANTHER" id="PTHR11783">
    <property type="entry name" value="SULFOTRANSFERASE SULT"/>
    <property type="match status" value="1"/>
</dbReference>
<keyword evidence="3" id="KW-1133">Transmembrane helix</keyword>
<dbReference type="SUPFAM" id="SSF52540">
    <property type="entry name" value="P-loop containing nucleoside triphosphate hydrolases"/>
    <property type="match status" value="1"/>
</dbReference>
<proteinExistence type="inferred from homology"/>
<evidence type="ECO:0000259" key="4">
    <source>
        <dbReference type="Pfam" id="PF00685"/>
    </source>
</evidence>
<keyword evidence="2" id="KW-0808">Transferase</keyword>
<dbReference type="Proteomes" id="UP000050795">
    <property type="component" value="Unassembled WGS sequence"/>
</dbReference>
<accession>A0AA85IME5</accession>
<keyword evidence="5" id="KW-1185">Reference proteome</keyword>
<comment type="similarity">
    <text evidence="1">Belongs to the sulfotransferase 1 family.</text>
</comment>
<feature type="transmembrane region" description="Helical" evidence="3">
    <location>
        <begin position="21"/>
        <end position="42"/>
    </location>
</feature>